<feature type="compositionally biased region" description="Basic and acidic residues" evidence="1">
    <location>
        <begin position="1"/>
        <end position="16"/>
    </location>
</feature>
<dbReference type="SUPFAM" id="SSF89550">
    <property type="entry name" value="PHP domain-like"/>
    <property type="match status" value="1"/>
</dbReference>
<sequence length="299" mass="31456">MPSRRIDLHSHSRYSDGSDSPAELIAEASAAGVDVVALTDHDTLAGIDEATGAIRGTGMTLVPGIELSAQVIDPLPGAVPRSVHVLGLLVDGHDAELVAEMARIRDHRADRLRLMVEKLAVDFDISWDEVRGGMAAGATPGRPHIAQVLIAKGYFPDTDAAFATALRADGLYHVPHYAPRLLRALEIITNAGGVAILAHPATGARSGALDHSAPLLELIAAYSLYVDAGLAGLEIDHRENTEDGKAVLRSVASELGLIVTGSSDYHGDRKGNRLGENTTSEEHYEAILSRATGAAPISL</sequence>
<dbReference type="Gene3D" id="3.20.20.140">
    <property type="entry name" value="Metal-dependent hydrolases"/>
    <property type="match status" value="1"/>
</dbReference>
<evidence type="ECO:0000313" key="3">
    <source>
        <dbReference type="EMBL" id="CAB4565584.1"/>
    </source>
</evidence>
<dbReference type="CDD" id="cd07438">
    <property type="entry name" value="PHP_HisPPase_AMP"/>
    <property type="match status" value="1"/>
</dbReference>
<feature type="domain" description="Polymerase/histidinol phosphatase N-terminal" evidence="2">
    <location>
        <begin position="6"/>
        <end position="71"/>
    </location>
</feature>
<dbReference type="InterPro" id="IPR004013">
    <property type="entry name" value="PHP_dom"/>
</dbReference>
<evidence type="ECO:0000259" key="2">
    <source>
        <dbReference type="SMART" id="SM00481"/>
    </source>
</evidence>
<evidence type="ECO:0000256" key="1">
    <source>
        <dbReference type="SAM" id="MobiDB-lite"/>
    </source>
</evidence>
<dbReference type="Gene3D" id="1.10.150.650">
    <property type="match status" value="1"/>
</dbReference>
<dbReference type="GO" id="GO:0004534">
    <property type="term" value="F:5'-3' RNA exonuclease activity"/>
    <property type="evidence" value="ECO:0007669"/>
    <property type="project" value="TreeGrafter"/>
</dbReference>
<dbReference type="InterPro" id="IPR016195">
    <property type="entry name" value="Pol/histidinol_Pase-like"/>
</dbReference>
<feature type="region of interest" description="Disordered" evidence="1">
    <location>
        <begin position="1"/>
        <end position="20"/>
    </location>
</feature>
<protein>
    <submittedName>
        <fullName evidence="3">Unannotated protein</fullName>
    </submittedName>
</protein>
<dbReference type="InterPro" id="IPR003141">
    <property type="entry name" value="Pol/His_phosphatase_N"/>
</dbReference>
<organism evidence="3">
    <name type="scientific">freshwater metagenome</name>
    <dbReference type="NCBI Taxonomy" id="449393"/>
    <lineage>
        <taxon>unclassified sequences</taxon>
        <taxon>metagenomes</taxon>
        <taxon>ecological metagenomes</taxon>
    </lineage>
</organism>
<dbReference type="GO" id="GO:0035312">
    <property type="term" value="F:5'-3' DNA exonuclease activity"/>
    <property type="evidence" value="ECO:0007669"/>
    <property type="project" value="TreeGrafter"/>
</dbReference>
<dbReference type="AlphaFoldDB" id="A0A6J6DQU7"/>
<gene>
    <name evidence="3" type="ORF">UFOPK1684_00400</name>
</gene>
<dbReference type="Pfam" id="PF02811">
    <property type="entry name" value="PHP"/>
    <property type="match status" value="1"/>
</dbReference>
<dbReference type="PANTHER" id="PTHR42924:SF3">
    <property type="entry name" value="POLYMERASE_HISTIDINOL PHOSPHATASE N-TERMINAL DOMAIN-CONTAINING PROTEIN"/>
    <property type="match status" value="1"/>
</dbReference>
<dbReference type="SMART" id="SM00481">
    <property type="entry name" value="POLIIIAc"/>
    <property type="match status" value="1"/>
</dbReference>
<dbReference type="PANTHER" id="PTHR42924">
    <property type="entry name" value="EXONUCLEASE"/>
    <property type="match status" value="1"/>
</dbReference>
<name>A0A6J6DQU7_9ZZZZ</name>
<proteinExistence type="predicted"/>
<dbReference type="EMBL" id="CAEZTM010000011">
    <property type="protein sequence ID" value="CAB4565584.1"/>
    <property type="molecule type" value="Genomic_DNA"/>
</dbReference>
<reference evidence="3" key="1">
    <citation type="submission" date="2020-05" db="EMBL/GenBank/DDBJ databases">
        <authorList>
            <person name="Chiriac C."/>
            <person name="Salcher M."/>
            <person name="Ghai R."/>
            <person name="Kavagutti S V."/>
        </authorList>
    </citation>
    <scope>NUCLEOTIDE SEQUENCE</scope>
</reference>
<accession>A0A6J6DQU7</accession>
<dbReference type="InterPro" id="IPR052018">
    <property type="entry name" value="PHP_domain"/>
</dbReference>